<keyword evidence="5 14" id="KW-0597">Phosphoprotein</keyword>
<dbReference type="EMBL" id="SZVO01000021">
    <property type="protein sequence ID" value="TKT87019.1"/>
    <property type="molecule type" value="Genomic_DNA"/>
</dbReference>
<dbReference type="AlphaFoldDB" id="A0A4U6CR77"/>
<dbReference type="PROSITE" id="PS50109">
    <property type="entry name" value="HIS_KIN"/>
    <property type="match status" value="1"/>
</dbReference>
<evidence type="ECO:0000256" key="1">
    <source>
        <dbReference type="ARBA" id="ARBA00000085"/>
    </source>
</evidence>
<dbReference type="GO" id="GO:0000155">
    <property type="term" value="F:phosphorelay sensor kinase activity"/>
    <property type="evidence" value="ECO:0007669"/>
    <property type="project" value="InterPro"/>
</dbReference>
<dbReference type="SUPFAM" id="SSF47384">
    <property type="entry name" value="Homodimeric domain of signal transducing histidine kinase"/>
    <property type="match status" value="1"/>
</dbReference>
<feature type="coiled-coil region" evidence="15">
    <location>
        <begin position="193"/>
        <end position="240"/>
    </location>
</feature>
<evidence type="ECO:0000256" key="3">
    <source>
        <dbReference type="ARBA" id="ARBA00012438"/>
    </source>
</evidence>
<comment type="subcellular location">
    <subcellularLocation>
        <location evidence="2">Cell membrane</location>
        <topology evidence="2">Multi-pass membrane protein</topology>
    </subcellularLocation>
</comment>
<dbReference type="InterPro" id="IPR003594">
    <property type="entry name" value="HATPase_dom"/>
</dbReference>
<protein>
    <recommendedName>
        <fullName evidence="3">histidine kinase</fullName>
        <ecNumber evidence="3">2.7.13.3</ecNumber>
    </recommendedName>
</protein>
<gene>
    <name evidence="19" type="ORF">FDK13_30870</name>
</gene>
<feature type="transmembrane region" description="Helical" evidence="16">
    <location>
        <begin position="158"/>
        <end position="179"/>
    </location>
</feature>
<feature type="domain" description="Histidine kinase" evidence="17">
    <location>
        <begin position="247"/>
        <end position="469"/>
    </location>
</feature>
<sequence length="752" mass="84448">MNSKPAASGDNALAIVSGVKERSDRVMNYFLLGYFVTGLVFASFYDTWLIAFGVGGLSLLAYYSTKLLLPSSDLYQYVLSVVLGIFMAQYIFQMHGLFEMHFYAFIGSAILITYQKWKLQIPMLILVLVHHAIFGYLQNSGYSQVYFTRLEYFDLLTFSIHILLAAVIFFICGLWAYMLQKYSDLQISQAMAMAELQKEALLSEERKRNEEIQKQANIRLRESNIELEKARSEAEKANQAKSIFLATMSHEIRTPMNGVIGMTALLQETSLSEEQHMFTETIATCGDALISVINDILDFSKIESGNLEIEREDFNLRQCIEDVLDMFGTRATKLGLDLVYHIEDNVPLQIVGDSLRLRQVLINLVGNALKFTQQGEVYILVTLGKEDTAGELQLRFGVKDTGIGIAADKLDGLFNPFSQVDSSTTRKYGGTGLGLAISEKLVRLMGGEITVSSEPEQGSTFSFTVKTRTGTKILAPYTNYNMGEQKGKQILVVDDNPTNLAILERQLESWNLFPILASSGQKALTLLTANPVIDLVITDMQMPDMDGLMLASHIKRRSPALPIILLSSIGQELQQSQRELFASVLTKPTRQHVLSKHILNALQKQTADIREPVAKRKMFTDFSEKYPFVLLVAEDNLINQHVILNFLYKLGYKPDLAKDGREALEAAHQKDYGLILMDMQMPFMDGLESTRLIRQTIVKQPVIIALTANTMGGVEQECLEAGMDDYLGKPIKVEELMSKLEKWYQKVPPPIN</sequence>
<dbReference type="FunFam" id="1.10.287.130:FF:000003">
    <property type="entry name" value="Histidine kinase"/>
    <property type="match status" value="1"/>
</dbReference>
<dbReference type="Pfam" id="PF02518">
    <property type="entry name" value="HATPase_c"/>
    <property type="match status" value="1"/>
</dbReference>
<dbReference type="Pfam" id="PF00072">
    <property type="entry name" value="Response_reg"/>
    <property type="match status" value="2"/>
</dbReference>
<evidence type="ECO:0000256" key="4">
    <source>
        <dbReference type="ARBA" id="ARBA00022475"/>
    </source>
</evidence>
<dbReference type="InterPro" id="IPR001789">
    <property type="entry name" value="Sig_transdc_resp-reg_receiver"/>
</dbReference>
<dbReference type="SUPFAM" id="SSF55874">
    <property type="entry name" value="ATPase domain of HSP90 chaperone/DNA topoisomerase II/histidine kinase"/>
    <property type="match status" value="1"/>
</dbReference>
<dbReference type="Gene3D" id="3.30.565.10">
    <property type="entry name" value="Histidine kinase-like ATPase, C-terminal domain"/>
    <property type="match status" value="1"/>
</dbReference>
<evidence type="ECO:0000256" key="5">
    <source>
        <dbReference type="ARBA" id="ARBA00022553"/>
    </source>
</evidence>
<evidence type="ECO:0000256" key="14">
    <source>
        <dbReference type="PROSITE-ProRule" id="PRU00169"/>
    </source>
</evidence>
<dbReference type="InterPro" id="IPR004358">
    <property type="entry name" value="Sig_transdc_His_kin-like_C"/>
</dbReference>
<keyword evidence="9" id="KW-0418">Kinase</keyword>
<feature type="modified residue" description="4-aspartylphosphate" evidence="14">
    <location>
        <position position="539"/>
    </location>
</feature>
<dbReference type="InterPro" id="IPR036890">
    <property type="entry name" value="HATPase_C_sf"/>
</dbReference>
<keyword evidence="8" id="KW-0547">Nucleotide-binding</keyword>
<keyword evidence="7 16" id="KW-0812">Transmembrane</keyword>
<dbReference type="InterPro" id="IPR003661">
    <property type="entry name" value="HisK_dim/P_dom"/>
</dbReference>
<evidence type="ECO:0000256" key="13">
    <source>
        <dbReference type="ARBA" id="ARBA00023136"/>
    </source>
</evidence>
<dbReference type="EC" id="2.7.13.3" evidence="3"/>
<evidence type="ECO:0000256" key="11">
    <source>
        <dbReference type="ARBA" id="ARBA00022989"/>
    </source>
</evidence>
<dbReference type="SMART" id="SM00388">
    <property type="entry name" value="HisKA"/>
    <property type="match status" value="1"/>
</dbReference>
<evidence type="ECO:0000313" key="19">
    <source>
        <dbReference type="EMBL" id="TKT87019.1"/>
    </source>
</evidence>
<feature type="transmembrane region" description="Helical" evidence="16">
    <location>
        <begin position="98"/>
        <end position="114"/>
    </location>
</feature>
<evidence type="ECO:0000256" key="2">
    <source>
        <dbReference type="ARBA" id="ARBA00004651"/>
    </source>
</evidence>
<dbReference type="FunFam" id="3.30.565.10:FF:000010">
    <property type="entry name" value="Sensor histidine kinase RcsC"/>
    <property type="match status" value="1"/>
</dbReference>
<proteinExistence type="predicted"/>
<dbReference type="PRINTS" id="PR00344">
    <property type="entry name" value="BCTRLSENSOR"/>
</dbReference>
<dbReference type="Gene3D" id="3.40.50.2300">
    <property type="match status" value="2"/>
</dbReference>
<organism evidence="19 20">
    <name type="scientific">Dyadobacter frigoris</name>
    <dbReference type="NCBI Taxonomy" id="2576211"/>
    <lineage>
        <taxon>Bacteria</taxon>
        <taxon>Pseudomonadati</taxon>
        <taxon>Bacteroidota</taxon>
        <taxon>Cytophagia</taxon>
        <taxon>Cytophagales</taxon>
        <taxon>Spirosomataceae</taxon>
        <taxon>Dyadobacter</taxon>
    </lineage>
</organism>
<evidence type="ECO:0000256" key="12">
    <source>
        <dbReference type="ARBA" id="ARBA00023012"/>
    </source>
</evidence>
<feature type="domain" description="Response regulatory" evidence="18">
    <location>
        <begin position="489"/>
        <end position="602"/>
    </location>
</feature>
<dbReference type="PANTHER" id="PTHR45339">
    <property type="entry name" value="HYBRID SIGNAL TRANSDUCTION HISTIDINE KINASE J"/>
    <property type="match status" value="1"/>
</dbReference>
<evidence type="ECO:0000259" key="18">
    <source>
        <dbReference type="PROSITE" id="PS50110"/>
    </source>
</evidence>
<feature type="domain" description="Response regulatory" evidence="18">
    <location>
        <begin position="629"/>
        <end position="744"/>
    </location>
</feature>
<dbReference type="InterPro" id="IPR011006">
    <property type="entry name" value="CheY-like_superfamily"/>
</dbReference>
<keyword evidence="10" id="KW-0067">ATP-binding</keyword>
<keyword evidence="12" id="KW-0902">Two-component regulatory system</keyword>
<evidence type="ECO:0000256" key="16">
    <source>
        <dbReference type="SAM" id="Phobius"/>
    </source>
</evidence>
<dbReference type="GO" id="GO:0005886">
    <property type="term" value="C:plasma membrane"/>
    <property type="evidence" value="ECO:0007669"/>
    <property type="project" value="UniProtKB-SubCell"/>
</dbReference>
<dbReference type="RefSeq" id="WP_137343879.1">
    <property type="nucleotide sequence ID" value="NZ_BSQH01000005.1"/>
</dbReference>
<dbReference type="GO" id="GO:0005524">
    <property type="term" value="F:ATP binding"/>
    <property type="evidence" value="ECO:0007669"/>
    <property type="project" value="UniProtKB-KW"/>
</dbReference>
<keyword evidence="11 16" id="KW-1133">Transmembrane helix</keyword>
<dbReference type="InterPro" id="IPR036097">
    <property type="entry name" value="HisK_dim/P_sf"/>
</dbReference>
<dbReference type="Gene3D" id="1.10.287.130">
    <property type="match status" value="1"/>
</dbReference>
<feature type="transmembrane region" description="Helical" evidence="16">
    <location>
        <begin position="121"/>
        <end position="138"/>
    </location>
</feature>
<dbReference type="PROSITE" id="PS50110">
    <property type="entry name" value="RESPONSE_REGULATORY"/>
    <property type="match status" value="2"/>
</dbReference>
<dbReference type="Pfam" id="PF00512">
    <property type="entry name" value="HisKA"/>
    <property type="match status" value="1"/>
</dbReference>
<comment type="catalytic activity">
    <reaction evidence="1">
        <text>ATP + protein L-histidine = ADP + protein N-phospho-L-histidine.</text>
        <dbReference type="EC" id="2.7.13.3"/>
    </reaction>
</comment>
<dbReference type="OrthoDB" id="9809670at2"/>
<dbReference type="SMART" id="SM00387">
    <property type="entry name" value="HATPase_c"/>
    <property type="match status" value="1"/>
</dbReference>
<evidence type="ECO:0000256" key="10">
    <source>
        <dbReference type="ARBA" id="ARBA00022840"/>
    </source>
</evidence>
<accession>A0A4U6CR77</accession>
<evidence type="ECO:0000256" key="7">
    <source>
        <dbReference type="ARBA" id="ARBA00022692"/>
    </source>
</evidence>
<reference evidence="19 20" key="1">
    <citation type="submission" date="2019-05" db="EMBL/GenBank/DDBJ databases">
        <title>Dyadobacter AR-3-8 sp. nov., isolated from arctic soil.</title>
        <authorList>
            <person name="Chaudhary D.K."/>
        </authorList>
    </citation>
    <scope>NUCLEOTIDE SEQUENCE [LARGE SCALE GENOMIC DNA]</scope>
    <source>
        <strain evidence="19 20">AR-3-8</strain>
    </source>
</reference>
<evidence type="ECO:0000256" key="6">
    <source>
        <dbReference type="ARBA" id="ARBA00022679"/>
    </source>
</evidence>
<keyword evidence="15" id="KW-0175">Coiled coil</keyword>
<comment type="caution">
    <text evidence="19">The sequence shown here is derived from an EMBL/GenBank/DDBJ whole genome shotgun (WGS) entry which is preliminary data.</text>
</comment>
<dbReference type="CDD" id="cd00156">
    <property type="entry name" value="REC"/>
    <property type="match status" value="1"/>
</dbReference>
<dbReference type="CDD" id="cd00082">
    <property type="entry name" value="HisKA"/>
    <property type="match status" value="1"/>
</dbReference>
<dbReference type="SUPFAM" id="SSF52172">
    <property type="entry name" value="CheY-like"/>
    <property type="match status" value="2"/>
</dbReference>
<evidence type="ECO:0000259" key="17">
    <source>
        <dbReference type="PROSITE" id="PS50109"/>
    </source>
</evidence>
<evidence type="ECO:0000256" key="8">
    <source>
        <dbReference type="ARBA" id="ARBA00022741"/>
    </source>
</evidence>
<evidence type="ECO:0000256" key="9">
    <source>
        <dbReference type="ARBA" id="ARBA00022777"/>
    </source>
</evidence>
<evidence type="ECO:0000256" key="15">
    <source>
        <dbReference type="SAM" id="Coils"/>
    </source>
</evidence>
<keyword evidence="6" id="KW-0808">Transferase</keyword>
<keyword evidence="4" id="KW-1003">Cell membrane</keyword>
<dbReference type="CDD" id="cd16922">
    <property type="entry name" value="HATPase_EvgS-ArcB-TorS-like"/>
    <property type="match status" value="1"/>
</dbReference>
<evidence type="ECO:0000313" key="20">
    <source>
        <dbReference type="Proteomes" id="UP000304900"/>
    </source>
</evidence>
<keyword evidence="20" id="KW-1185">Reference proteome</keyword>
<feature type="transmembrane region" description="Helical" evidence="16">
    <location>
        <begin position="74"/>
        <end position="92"/>
    </location>
</feature>
<dbReference type="CDD" id="cd17546">
    <property type="entry name" value="REC_hyHK_CKI1_RcsC-like"/>
    <property type="match status" value="1"/>
</dbReference>
<feature type="transmembrane region" description="Helical" evidence="16">
    <location>
        <begin position="29"/>
        <end position="62"/>
    </location>
</feature>
<dbReference type="SMART" id="SM00448">
    <property type="entry name" value="REC"/>
    <property type="match status" value="2"/>
</dbReference>
<dbReference type="PANTHER" id="PTHR45339:SF1">
    <property type="entry name" value="HYBRID SIGNAL TRANSDUCTION HISTIDINE KINASE J"/>
    <property type="match status" value="1"/>
</dbReference>
<keyword evidence="13 16" id="KW-0472">Membrane</keyword>
<dbReference type="Proteomes" id="UP000304900">
    <property type="component" value="Unassembled WGS sequence"/>
</dbReference>
<name>A0A4U6CR77_9BACT</name>
<feature type="modified residue" description="4-aspartylphosphate" evidence="14">
    <location>
        <position position="678"/>
    </location>
</feature>
<dbReference type="InterPro" id="IPR005467">
    <property type="entry name" value="His_kinase_dom"/>
</dbReference>